<reference evidence="1" key="1">
    <citation type="journal article" date="2020" name="Stud. Mycol.">
        <title>101 Dothideomycetes genomes: a test case for predicting lifestyles and emergence of pathogens.</title>
        <authorList>
            <person name="Haridas S."/>
            <person name="Albert R."/>
            <person name="Binder M."/>
            <person name="Bloem J."/>
            <person name="Labutti K."/>
            <person name="Salamov A."/>
            <person name="Andreopoulos B."/>
            <person name="Baker S."/>
            <person name="Barry K."/>
            <person name="Bills G."/>
            <person name="Bluhm B."/>
            <person name="Cannon C."/>
            <person name="Castanera R."/>
            <person name="Culley D."/>
            <person name="Daum C."/>
            <person name="Ezra D."/>
            <person name="Gonzalez J."/>
            <person name="Henrissat B."/>
            <person name="Kuo A."/>
            <person name="Liang C."/>
            <person name="Lipzen A."/>
            <person name="Lutzoni F."/>
            <person name="Magnuson J."/>
            <person name="Mondo S."/>
            <person name="Nolan M."/>
            <person name="Ohm R."/>
            <person name="Pangilinan J."/>
            <person name="Park H.-J."/>
            <person name="Ramirez L."/>
            <person name="Alfaro M."/>
            <person name="Sun H."/>
            <person name="Tritt A."/>
            <person name="Yoshinaga Y."/>
            <person name="Zwiers L.-H."/>
            <person name="Turgeon B."/>
            <person name="Goodwin S."/>
            <person name="Spatafora J."/>
            <person name="Crous P."/>
            <person name="Grigoriev I."/>
        </authorList>
    </citation>
    <scope>NUCLEOTIDE SEQUENCE</scope>
    <source>
        <strain evidence="1">CBS 116005</strain>
    </source>
</reference>
<proteinExistence type="predicted"/>
<dbReference type="AlphaFoldDB" id="A0A6G1LMA8"/>
<dbReference type="OrthoDB" id="3815839at2759"/>
<sequence>MPLALIDESTIAMMSADGDNAFGLKEEDAPSAPAELGTHLNIVNKSVDFPKSKGKDHPYLYLNYASQSQDVMASYGEENLQRLKQISQR</sequence>
<protein>
    <submittedName>
        <fullName evidence="1">Uncharacterized protein</fullName>
    </submittedName>
</protein>
<name>A0A6G1LMA8_9PEZI</name>
<evidence type="ECO:0000313" key="2">
    <source>
        <dbReference type="Proteomes" id="UP000799436"/>
    </source>
</evidence>
<gene>
    <name evidence="1" type="ORF">EJ03DRAFT_347455</name>
</gene>
<evidence type="ECO:0000313" key="1">
    <source>
        <dbReference type="EMBL" id="KAF2774081.1"/>
    </source>
</evidence>
<dbReference type="Proteomes" id="UP000799436">
    <property type="component" value="Unassembled WGS sequence"/>
</dbReference>
<organism evidence="1 2">
    <name type="scientific">Teratosphaeria nubilosa</name>
    <dbReference type="NCBI Taxonomy" id="161662"/>
    <lineage>
        <taxon>Eukaryota</taxon>
        <taxon>Fungi</taxon>
        <taxon>Dikarya</taxon>
        <taxon>Ascomycota</taxon>
        <taxon>Pezizomycotina</taxon>
        <taxon>Dothideomycetes</taxon>
        <taxon>Dothideomycetidae</taxon>
        <taxon>Mycosphaerellales</taxon>
        <taxon>Teratosphaeriaceae</taxon>
        <taxon>Teratosphaeria</taxon>
    </lineage>
</organism>
<keyword evidence="2" id="KW-1185">Reference proteome</keyword>
<dbReference type="EMBL" id="ML995809">
    <property type="protein sequence ID" value="KAF2774081.1"/>
    <property type="molecule type" value="Genomic_DNA"/>
</dbReference>
<accession>A0A6G1LMA8</accession>